<comment type="function">
    <text evidence="7">Essential component of the PAM complex, a complex required for the translocation of transit peptide-containing proteins from the inner membrane into the mitochondrial matrix in an ATP-dependent manner.</text>
</comment>
<evidence type="ECO:0000256" key="2">
    <source>
        <dbReference type="ARBA" id="ARBA00009054"/>
    </source>
</evidence>
<dbReference type="Pfam" id="PF01025">
    <property type="entry name" value="GrpE"/>
    <property type="match status" value="1"/>
</dbReference>
<evidence type="ECO:0000256" key="1">
    <source>
        <dbReference type="ARBA" id="ARBA00004496"/>
    </source>
</evidence>
<comment type="subunit">
    <text evidence="3">Homodimer.</text>
</comment>
<keyword evidence="11" id="KW-0732">Signal</keyword>
<feature type="coiled-coil region" evidence="9">
    <location>
        <begin position="84"/>
        <end position="136"/>
    </location>
</feature>
<dbReference type="PROSITE" id="PS01071">
    <property type="entry name" value="GRPE"/>
    <property type="match status" value="1"/>
</dbReference>
<evidence type="ECO:0000256" key="10">
    <source>
        <dbReference type="SAM" id="MobiDB-lite"/>
    </source>
</evidence>
<dbReference type="GO" id="GO:0005759">
    <property type="term" value="C:mitochondrial matrix"/>
    <property type="evidence" value="ECO:0007669"/>
    <property type="project" value="UniProtKB-SubCell"/>
</dbReference>
<evidence type="ECO:0000256" key="5">
    <source>
        <dbReference type="ARBA" id="ARBA00023016"/>
    </source>
</evidence>
<dbReference type="GO" id="GO:0000774">
    <property type="term" value="F:adenyl-nucleotide exchange factor activity"/>
    <property type="evidence" value="ECO:0007669"/>
    <property type="project" value="InterPro"/>
</dbReference>
<keyword evidence="7" id="KW-0496">Mitochondrion</keyword>
<organism evidence="12">
    <name type="scientific">Pseudo-nitzschia australis</name>
    <dbReference type="NCBI Taxonomy" id="44445"/>
    <lineage>
        <taxon>Eukaryota</taxon>
        <taxon>Sar</taxon>
        <taxon>Stramenopiles</taxon>
        <taxon>Ochrophyta</taxon>
        <taxon>Bacillariophyta</taxon>
        <taxon>Bacillariophyceae</taxon>
        <taxon>Bacillariophycidae</taxon>
        <taxon>Bacillariales</taxon>
        <taxon>Bacillariaceae</taxon>
        <taxon>Pseudo-nitzschia</taxon>
    </lineage>
</organism>
<dbReference type="GO" id="GO:0042803">
    <property type="term" value="F:protein homodimerization activity"/>
    <property type="evidence" value="ECO:0007669"/>
    <property type="project" value="InterPro"/>
</dbReference>
<reference evidence="12" key="1">
    <citation type="submission" date="2021-01" db="EMBL/GenBank/DDBJ databases">
        <authorList>
            <person name="Corre E."/>
            <person name="Pelletier E."/>
            <person name="Niang G."/>
            <person name="Scheremetjew M."/>
            <person name="Finn R."/>
            <person name="Kale V."/>
            <person name="Holt S."/>
            <person name="Cochrane G."/>
            <person name="Meng A."/>
            <person name="Brown T."/>
            <person name="Cohen L."/>
        </authorList>
    </citation>
    <scope>NUCLEOTIDE SEQUENCE</scope>
    <source>
        <strain evidence="12">10249 10 AB</strain>
    </source>
</reference>
<evidence type="ECO:0000256" key="11">
    <source>
        <dbReference type="SAM" id="SignalP"/>
    </source>
</evidence>
<evidence type="ECO:0000256" key="4">
    <source>
        <dbReference type="ARBA" id="ARBA00022490"/>
    </source>
</evidence>
<sequence length="248" mass="27152">MIFRSSSALVAILALSTADAFGIRTIFHQKSASIGFPVTSLGMSDEGTTEPADTPSAEGDDSAEAPAADVNDILSSPAFLKRKLEVLESDIATTEEELVAATERKEIAKEEWGPQIEALQREYTNIQQRMTEQNQVGDSDAKVRVVKGILDLLDNFDRASGVIVAETEVEQTIEAGYKQAYQDILDQFAEMGVTEVETLGTEFDYELHQAVMQMPGTEYEEGVVCKEFQKGFIMDESLIRPAMVAVAL</sequence>
<dbReference type="SUPFAM" id="SSF58014">
    <property type="entry name" value="Coiled-coil domain of nucleotide exchange factor GrpE"/>
    <property type="match status" value="1"/>
</dbReference>
<dbReference type="CDD" id="cd00446">
    <property type="entry name" value="GrpE"/>
    <property type="match status" value="1"/>
</dbReference>
<gene>
    <name evidence="12" type="ORF">PAUS00366_LOCUS12558</name>
</gene>
<comment type="similarity">
    <text evidence="2 8">Belongs to the GrpE family.</text>
</comment>
<dbReference type="Gene3D" id="2.30.22.10">
    <property type="entry name" value="Head domain of nucleotide exchange factor GrpE"/>
    <property type="match status" value="1"/>
</dbReference>
<evidence type="ECO:0000313" key="12">
    <source>
        <dbReference type="EMBL" id="CAE0719804.1"/>
    </source>
</evidence>
<dbReference type="HAMAP" id="MF_01151">
    <property type="entry name" value="GrpE"/>
    <property type="match status" value="1"/>
</dbReference>
<keyword evidence="6 7" id="KW-0143">Chaperone</keyword>
<evidence type="ECO:0000256" key="8">
    <source>
        <dbReference type="RuleBase" id="RU004478"/>
    </source>
</evidence>
<dbReference type="PANTHER" id="PTHR21237">
    <property type="entry name" value="GRPE PROTEIN"/>
    <property type="match status" value="1"/>
</dbReference>
<evidence type="ECO:0000256" key="9">
    <source>
        <dbReference type="SAM" id="Coils"/>
    </source>
</evidence>
<protein>
    <recommendedName>
        <fullName evidence="7">GrpE protein homolog</fullName>
    </recommendedName>
</protein>
<comment type="subcellular location">
    <subcellularLocation>
        <location evidence="1">Cytoplasm</location>
    </subcellularLocation>
    <subcellularLocation>
        <location evidence="7">Mitochondrion matrix</location>
    </subcellularLocation>
</comment>
<feature type="region of interest" description="Disordered" evidence="10">
    <location>
        <begin position="42"/>
        <end position="64"/>
    </location>
</feature>
<keyword evidence="4" id="KW-0963">Cytoplasm</keyword>
<dbReference type="PRINTS" id="PR00773">
    <property type="entry name" value="GRPEPROTEIN"/>
</dbReference>
<dbReference type="GO" id="GO:0051082">
    <property type="term" value="F:unfolded protein binding"/>
    <property type="evidence" value="ECO:0007669"/>
    <property type="project" value="TreeGrafter"/>
</dbReference>
<dbReference type="AlphaFoldDB" id="A0A7S4AM71"/>
<proteinExistence type="inferred from homology"/>
<accession>A0A7S4AM71</accession>
<dbReference type="InterPro" id="IPR000740">
    <property type="entry name" value="GrpE"/>
</dbReference>
<dbReference type="InterPro" id="IPR009012">
    <property type="entry name" value="GrpE_head"/>
</dbReference>
<dbReference type="SUPFAM" id="SSF51064">
    <property type="entry name" value="Head domain of nucleotide exchange factor GrpE"/>
    <property type="match status" value="1"/>
</dbReference>
<dbReference type="FunFam" id="2.30.22.10:FF:000001">
    <property type="entry name" value="Protein GrpE"/>
    <property type="match status" value="1"/>
</dbReference>
<feature type="signal peptide" evidence="11">
    <location>
        <begin position="1"/>
        <end position="22"/>
    </location>
</feature>
<evidence type="ECO:0000256" key="7">
    <source>
        <dbReference type="RuleBase" id="RU000640"/>
    </source>
</evidence>
<keyword evidence="9" id="KW-0175">Coiled coil</keyword>
<evidence type="ECO:0000256" key="6">
    <source>
        <dbReference type="ARBA" id="ARBA00023186"/>
    </source>
</evidence>
<dbReference type="GO" id="GO:0006457">
    <property type="term" value="P:protein folding"/>
    <property type="evidence" value="ECO:0007669"/>
    <property type="project" value="InterPro"/>
</dbReference>
<keyword evidence="5" id="KW-0346">Stress response</keyword>
<evidence type="ECO:0000256" key="3">
    <source>
        <dbReference type="ARBA" id="ARBA00011738"/>
    </source>
</evidence>
<feature type="chain" id="PRO_5030598940" description="GrpE protein homolog" evidence="11">
    <location>
        <begin position="23"/>
        <end position="248"/>
    </location>
</feature>
<dbReference type="Gene3D" id="3.90.20.20">
    <property type="match status" value="1"/>
</dbReference>
<dbReference type="EMBL" id="HBIX01017400">
    <property type="protein sequence ID" value="CAE0719804.1"/>
    <property type="molecule type" value="Transcribed_RNA"/>
</dbReference>
<dbReference type="PANTHER" id="PTHR21237:SF40">
    <property type="entry name" value="CELL CYCLE AND APOPTOSIS REGULATOR PROTEIN 2"/>
    <property type="match status" value="1"/>
</dbReference>
<dbReference type="GO" id="GO:0051087">
    <property type="term" value="F:protein-folding chaperone binding"/>
    <property type="evidence" value="ECO:0007669"/>
    <property type="project" value="InterPro"/>
</dbReference>
<name>A0A7S4AM71_9STRA</name>
<dbReference type="InterPro" id="IPR013805">
    <property type="entry name" value="GrpE_CC"/>
</dbReference>